<evidence type="ECO:0008006" key="3">
    <source>
        <dbReference type="Google" id="ProtNLM"/>
    </source>
</evidence>
<reference evidence="1 2" key="1">
    <citation type="submission" date="2019-01" db="EMBL/GenBank/DDBJ databases">
        <title>Draft genome sequence of Psathyrella aberdarensis IHI B618.</title>
        <authorList>
            <person name="Buettner E."/>
            <person name="Kellner H."/>
        </authorList>
    </citation>
    <scope>NUCLEOTIDE SEQUENCE [LARGE SCALE GENOMIC DNA]</scope>
    <source>
        <strain evidence="1 2">IHI B618</strain>
    </source>
</reference>
<dbReference type="SUPFAM" id="SSF52047">
    <property type="entry name" value="RNI-like"/>
    <property type="match status" value="1"/>
</dbReference>
<protein>
    <recommendedName>
        <fullName evidence="3">F-box domain-containing protein</fullName>
    </recommendedName>
</protein>
<dbReference type="OrthoDB" id="2862708at2759"/>
<accession>A0A4Q2DGN0</accession>
<name>A0A4Q2DGN0_9AGAR</name>
<evidence type="ECO:0000313" key="1">
    <source>
        <dbReference type="EMBL" id="RXW18829.1"/>
    </source>
</evidence>
<comment type="caution">
    <text evidence="1">The sequence shown here is derived from an EMBL/GenBank/DDBJ whole genome shotgun (WGS) entry which is preliminary data.</text>
</comment>
<dbReference type="Proteomes" id="UP000290288">
    <property type="component" value="Unassembled WGS sequence"/>
</dbReference>
<organism evidence="1 2">
    <name type="scientific">Candolleomyces aberdarensis</name>
    <dbReference type="NCBI Taxonomy" id="2316362"/>
    <lineage>
        <taxon>Eukaryota</taxon>
        <taxon>Fungi</taxon>
        <taxon>Dikarya</taxon>
        <taxon>Basidiomycota</taxon>
        <taxon>Agaricomycotina</taxon>
        <taxon>Agaricomycetes</taxon>
        <taxon>Agaricomycetidae</taxon>
        <taxon>Agaricales</taxon>
        <taxon>Agaricineae</taxon>
        <taxon>Psathyrellaceae</taxon>
        <taxon>Candolleomyces</taxon>
    </lineage>
</organism>
<evidence type="ECO:0000313" key="2">
    <source>
        <dbReference type="Proteomes" id="UP000290288"/>
    </source>
</evidence>
<keyword evidence="2" id="KW-1185">Reference proteome</keyword>
<dbReference type="STRING" id="2316362.A0A4Q2DGN0"/>
<gene>
    <name evidence="1" type="ORF">EST38_g7034</name>
</gene>
<dbReference type="EMBL" id="SDEE01000238">
    <property type="protein sequence ID" value="RXW18829.1"/>
    <property type="molecule type" value="Genomic_DNA"/>
</dbReference>
<sequence length="437" mass="49685">MAEPLLWSNLFLHPSQQTLKQESYGTFFLQRAGPSVPLHVSWNLGTFVFDYVTRLIRPSPFFQKLKDQHAEQLTSFQIQGAWHLREQVWDLLEDFHAPNLESLALDLSPWNFSSSSDAPRYLPRIFGGVEGLPMLKRLALKEVLAWPENRFENLTHLSLEQQDRDFRLPISEFLDVLSLSPALEHLRLVNAGPIIPPDPQPPSERTRLPKLRKFEMGEFQLAMDQPPHFLAHLNFPNNCIIHLWSDSLFHSNDATILPHFLAGHLDDPDFGDDGEVFMTTAVVRPAASRNEDTLVFDGDAIYIDTPAPLEYVFSHSRNLLSRATHLFLHLKVGKAEVLASILMNAHVAREITFTVAFNYVSVISWLREARYGEHLERVTFAPMSAATRLKAAERALVKELESQGSIIVDRDPFRPCMVAVATVNAPINPVPRRPLQE</sequence>
<proteinExistence type="predicted"/>
<dbReference type="AlphaFoldDB" id="A0A4Q2DGN0"/>